<reference evidence="2 3" key="1">
    <citation type="submission" date="2020-05" db="EMBL/GenBank/DDBJ databases">
        <authorList>
            <person name="Campoy J."/>
            <person name="Schneeberger K."/>
            <person name="Spophaly S."/>
        </authorList>
    </citation>
    <scope>NUCLEOTIDE SEQUENCE [LARGE SCALE GENOMIC DNA]</scope>
    <source>
        <strain evidence="2">PruArmRojPasFocal</strain>
    </source>
</reference>
<evidence type="ECO:0000313" key="2">
    <source>
        <dbReference type="EMBL" id="CAB4291474.1"/>
    </source>
</evidence>
<name>A0A6J5VV99_PRUAR</name>
<dbReference type="Proteomes" id="UP000507222">
    <property type="component" value="Unassembled WGS sequence"/>
</dbReference>
<dbReference type="AlphaFoldDB" id="A0A6J5VV99"/>
<protein>
    <submittedName>
        <fullName evidence="2">Uncharacterized protein</fullName>
    </submittedName>
</protein>
<evidence type="ECO:0000313" key="3">
    <source>
        <dbReference type="Proteomes" id="UP000507222"/>
    </source>
</evidence>
<sequence length="69" mass="8048">MSITKRRTFLLFFFKWVAVEKVKTEEGIVLEMGFRASRVFQLKLYVTVTEEAAMGEKLQALTSKQTAWQ</sequence>
<gene>
    <name evidence="2" type="ORF">CURHAP_LOCUS51815</name>
</gene>
<feature type="chain" id="PRO_5027005499" evidence="1">
    <location>
        <begin position="25"/>
        <end position="69"/>
    </location>
</feature>
<evidence type="ECO:0000256" key="1">
    <source>
        <dbReference type="SAM" id="SignalP"/>
    </source>
</evidence>
<organism evidence="2 3">
    <name type="scientific">Prunus armeniaca</name>
    <name type="common">Apricot</name>
    <name type="synonym">Armeniaca vulgaris</name>
    <dbReference type="NCBI Taxonomy" id="36596"/>
    <lineage>
        <taxon>Eukaryota</taxon>
        <taxon>Viridiplantae</taxon>
        <taxon>Streptophyta</taxon>
        <taxon>Embryophyta</taxon>
        <taxon>Tracheophyta</taxon>
        <taxon>Spermatophyta</taxon>
        <taxon>Magnoliopsida</taxon>
        <taxon>eudicotyledons</taxon>
        <taxon>Gunneridae</taxon>
        <taxon>Pentapetalae</taxon>
        <taxon>rosids</taxon>
        <taxon>fabids</taxon>
        <taxon>Rosales</taxon>
        <taxon>Rosaceae</taxon>
        <taxon>Amygdaloideae</taxon>
        <taxon>Amygdaleae</taxon>
        <taxon>Prunus</taxon>
    </lineage>
</organism>
<accession>A0A6J5VV99</accession>
<dbReference type="EMBL" id="CAEKDK010000008">
    <property type="protein sequence ID" value="CAB4291474.1"/>
    <property type="molecule type" value="Genomic_DNA"/>
</dbReference>
<keyword evidence="1" id="KW-0732">Signal</keyword>
<feature type="signal peptide" evidence="1">
    <location>
        <begin position="1"/>
        <end position="24"/>
    </location>
</feature>
<proteinExistence type="predicted"/>